<dbReference type="EMBL" id="PZKF01000014">
    <property type="protein sequence ID" value="PTE17741.1"/>
    <property type="molecule type" value="Genomic_DNA"/>
</dbReference>
<sequence length="302" mass="32668">MSICFDIYFWLGDTLTAATPSLYVAPGARCSGGLPEDQRMKPDQPRQGAQRISGEMSEVDQVASQVVALLASRSARSEGKPREELVTRLIEAVLSPDLSALGEYLAELRRMRVSAAALADIYIPEASRRMGHSWDDDSMGFVDVTIGTARLQSLLREIGAGWIADHSGETGRGTILMVVPQHEQHTLGAMVAVTQMRRMGVSVCLQLAPEMPELRRLLATRRFDAVMLSVACEERIPFARDYIASLRANMARPTPVIVGGAVIGCAADVRALTGADVATNDLNEALKSCGLFPDPTNIRKSA</sequence>
<protein>
    <recommendedName>
        <fullName evidence="1">B12-binding domain-containing protein</fullName>
    </recommendedName>
</protein>
<organism evidence="2 3">
    <name type="scientific">Phaeovulum veldkampii DSM 11550</name>
    <dbReference type="NCBI Taxonomy" id="1185920"/>
    <lineage>
        <taxon>Bacteria</taxon>
        <taxon>Pseudomonadati</taxon>
        <taxon>Pseudomonadota</taxon>
        <taxon>Alphaproteobacteria</taxon>
        <taxon>Rhodobacterales</taxon>
        <taxon>Paracoccaceae</taxon>
        <taxon>Phaeovulum</taxon>
    </lineage>
</organism>
<feature type="domain" description="B12-binding" evidence="1">
    <location>
        <begin position="172"/>
        <end position="293"/>
    </location>
</feature>
<keyword evidence="3" id="KW-1185">Reference proteome</keyword>
<dbReference type="InterPro" id="IPR036724">
    <property type="entry name" value="Cobalamin-bd_sf"/>
</dbReference>
<accession>A0A2T4JIJ9</accession>
<proteinExistence type="predicted"/>
<dbReference type="GO" id="GO:0031419">
    <property type="term" value="F:cobalamin binding"/>
    <property type="evidence" value="ECO:0007669"/>
    <property type="project" value="InterPro"/>
</dbReference>
<dbReference type="Gene3D" id="3.40.50.280">
    <property type="entry name" value="Cobalamin-binding domain"/>
    <property type="match status" value="1"/>
</dbReference>
<evidence type="ECO:0000259" key="1">
    <source>
        <dbReference type="PROSITE" id="PS51332"/>
    </source>
</evidence>
<evidence type="ECO:0000313" key="2">
    <source>
        <dbReference type="EMBL" id="PTE17741.1"/>
    </source>
</evidence>
<dbReference type="Proteomes" id="UP000241899">
    <property type="component" value="Unassembled WGS sequence"/>
</dbReference>
<dbReference type="PROSITE" id="PS51332">
    <property type="entry name" value="B12_BINDING"/>
    <property type="match status" value="1"/>
</dbReference>
<dbReference type="AlphaFoldDB" id="A0A2T4JIJ9"/>
<name>A0A2T4JIJ9_9RHOB</name>
<comment type="caution">
    <text evidence="2">The sequence shown here is derived from an EMBL/GenBank/DDBJ whole genome shotgun (WGS) entry which is preliminary data.</text>
</comment>
<evidence type="ECO:0000313" key="3">
    <source>
        <dbReference type="Proteomes" id="UP000241899"/>
    </source>
</evidence>
<dbReference type="GO" id="GO:0046872">
    <property type="term" value="F:metal ion binding"/>
    <property type="evidence" value="ECO:0007669"/>
    <property type="project" value="InterPro"/>
</dbReference>
<gene>
    <name evidence="2" type="ORF">C5F46_07785</name>
</gene>
<dbReference type="Pfam" id="PF02310">
    <property type="entry name" value="B12-binding"/>
    <property type="match status" value="1"/>
</dbReference>
<reference evidence="2 3" key="1">
    <citation type="submission" date="2018-03" db="EMBL/GenBank/DDBJ databases">
        <title>Rhodobacter veldkampii.</title>
        <authorList>
            <person name="Meyer T.E."/>
            <person name="Miller S."/>
            <person name="Lodha T."/>
            <person name="Gandham S."/>
            <person name="Chintalapati S."/>
            <person name="Chintalapati V.R."/>
        </authorList>
    </citation>
    <scope>NUCLEOTIDE SEQUENCE [LARGE SCALE GENOMIC DNA]</scope>
    <source>
        <strain evidence="2 3">DSM 11550</strain>
    </source>
</reference>
<dbReference type="InterPro" id="IPR006158">
    <property type="entry name" value="Cobalamin-bd"/>
</dbReference>
<dbReference type="SUPFAM" id="SSF52242">
    <property type="entry name" value="Cobalamin (vitamin B12)-binding domain"/>
    <property type="match status" value="1"/>
</dbReference>